<sequence>DHLPLDTTQVPIILGSDKTPMTRTTGGLEMYPNFITISNLDSDVCSKAILQAWHCIVHMPIAKFRVHPGHQFILQVRLWHKCIDLVCANLKLAAKNGCFMSDPSKFICYIFMSLITHICDLPEASMIAAVSKNVSPLMIALQENFGDGVLCPLIQGNTCYSLSMRSPKQSTFEILTNSRSVKNHAQRRERPTQRGLASARILCPLPEYVPFISEEVQ</sequence>
<accession>A0A9P7DVS7</accession>
<dbReference type="AlphaFoldDB" id="A0A9P7DVS7"/>
<name>A0A9P7DVS7_9AGAM</name>
<protein>
    <submittedName>
        <fullName evidence="1">Uncharacterized protein</fullName>
    </submittedName>
</protein>
<organism evidence="1 2">
    <name type="scientific">Suillus subaureus</name>
    <dbReference type="NCBI Taxonomy" id="48587"/>
    <lineage>
        <taxon>Eukaryota</taxon>
        <taxon>Fungi</taxon>
        <taxon>Dikarya</taxon>
        <taxon>Basidiomycota</taxon>
        <taxon>Agaricomycotina</taxon>
        <taxon>Agaricomycetes</taxon>
        <taxon>Agaricomycetidae</taxon>
        <taxon>Boletales</taxon>
        <taxon>Suillineae</taxon>
        <taxon>Suillaceae</taxon>
        <taxon>Suillus</taxon>
    </lineage>
</organism>
<feature type="non-terminal residue" evidence="1">
    <location>
        <position position="1"/>
    </location>
</feature>
<dbReference type="EMBL" id="JABBWG010000060">
    <property type="protein sequence ID" value="KAG1804264.1"/>
    <property type="molecule type" value="Genomic_DNA"/>
</dbReference>
<evidence type="ECO:0000313" key="2">
    <source>
        <dbReference type="Proteomes" id="UP000807769"/>
    </source>
</evidence>
<dbReference type="RefSeq" id="XP_041186864.1">
    <property type="nucleotide sequence ID" value="XM_041331828.1"/>
</dbReference>
<comment type="caution">
    <text evidence="1">The sequence shown here is derived from an EMBL/GenBank/DDBJ whole genome shotgun (WGS) entry which is preliminary data.</text>
</comment>
<dbReference type="OrthoDB" id="2418900at2759"/>
<reference evidence="1" key="1">
    <citation type="journal article" date="2020" name="New Phytol.">
        <title>Comparative genomics reveals dynamic genome evolution in host specialist ectomycorrhizal fungi.</title>
        <authorList>
            <person name="Lofgren L.A."/>
            <person name="Nguyen N.H."/>
            <person name="Vilgalys R."/>
            <person name="Ruytinx J."/>
            <person name="Liao H.L."/>
            <person name="Branco S."/>
            <person name="Kuo A."/>
            <person name="LaButti K."/>
            <person name="Lipzen A."/>
            <person name="Andreopoulos W."/>
            <person name="Pangilinan J."/>
            <person name="Riley R."/>
            <person name="Hundley H."/>
            <person name="Na H."/>
            <person name="Barry K."/>
            <person name="Grigoriev I.V."/>
            <person name="Stajich J.E."/>
            <person name="Kennedy P.G."/>
        </authorList>
    </citation>
    <scope>NUCLEOTIDE SEQUENCE</scope>
    <source>
        <strain evidence="1">MN1</strain>
    </source>
</reference>
<dbReference type="Proteomes" id="UP000807769">
    <property type="component" value="Unassembled WGS sequence"/>
</dbReference>
<dbReference type="InterPro" id="IPR041078">
    <property type="entry name" value="Plavaka"/>
</dbReference>
<dbReference type="GeneID" id="64625845"/>
<proteinExistence type="predicted"/>
<evidence type="ECO:0000313" key="1">
    <source>
        <dbReference type="EMBL" id="KAG1804264.1"/>
    </source>
</evidence>
<gene>
    <name evidence="1" type="ORF">BJ212DRAFT_1284527</name>
</gene>
<keyword evidence="2" id="KW-1185">Reference proteome</keyword>
<dbReference type="Pfam" id="PF18759">
    <property type="entry name" value="Plavaka"/>
    <property type="match status" value="1"/>
</dbReference>